<dbReference type="Gene3D" id="3.80.10.10">
    <property type="entry name" value="Ribonuclease Inhibitor"/>
    <property type="match status" value="1"/>
</dbReference>
<dbReference type="EMBL" id="JATAAI010000004">
    <property type="protein sequence ID" value="KAK1746117.1"/>
    <property type="molecule type" value="Genomic_DNA"/>
</dbReference>
<comment type="caution">
    <text evidence="4">The sequence shown here is derived from an EMBL/GenBank/DDBJ whole genome shotgun (WGS) entry which is preliminary data.</text>
</comment>
<dbReference type="AlphaFoldDB" id="A0AAD8YHC0"/>
<dbReference type="PANTHER" id="PTHR24107">
    <property type="entry name" value="YNEIN REGULATORY COMPLEX SUBUNIT 5"/>
    <property type="match status" value="1"/>
</dbReference>
<dbReference type="Pfam" id="PF13516">
    <property type="entry name" value="LRR_6"/>
    <property type="match status" value="3"/>
</dbReference>
<keyword evidence="3" id="KW-0206">Cytoskeleton</keyword>
<organism evidence="4 5">
    <name type="scientific">Skeletonema marinoi</name>
    <dbReference type="NCBI Taxonomy" id="267567"/>
    <lineage>
        <taxon>Eukaryota</taxon>
        <taxon>Sar</taxon>
        <taxon>Stramenopiles</taxon>
        <taxon>Ochrophyta</taxon>
        <taxon>Bacillariophyta</taxon>
        <taxon>Coscinodiscophyceae</taxon>
        <taxon>Thalassiosirophycidae</taxon>
        <taxon>Thalassiosirales</taxon>
        <taxon>Skeletonemataceae</taxon>
        <taxon>Skeletonema</taxon>
        <taxon>Skeletonema marinoi-dohrnii complex</taxon>
    </lineage>
</organism>
<dbReference type="SMART" id="SM00368">
    <property type="entry name" value="LRR_RI"/>
    <property type="match status" value="3"/>
</dbReference>
<evidence type="ECO:0000313" key="4">
    <source>
        <dbReference type="EMBL" id="KAK1746117.1"/>
    </source>
</evidence>
<gene>
    <name evidence="4" type="ORF">QTG54_002724</name>
</gene>
<comment type="subcellular location">
    <subcellularLocation>
        <location evidence="1">Cytoplasm</location>
        <location evidence="1">Cytoskeleton</location>
    </subcellularLocation>
</comment>
<evidence type="ECO:0000256" key="1">
    <source>
        <dbReference type="ARBA" id="ARBA00004245"/>
    </source>
</evidence>
<accession>A0AAD8YHC0</accession>
<keyword evidence="5" id="KW-1185">Reference proteome</keyword>
<evidence type="ECO:0000313" key="5">
    <source>
        <dbReference type="Proteomes" id="UP001224775"/>
    </source>
</evidence>
<dbReference type="SUPFAM" id="SSF52047">
    <property type="entry name" value="RNI-like"/>
    <property type="match status" value="1"/>
</dbReference>
<dbReference type="InterPro" id="IPR052410">
    <property type="entry name" value="DRC5"/>
</dbReference>
<reference evidence="4" key="1">
    <citation type="submission" date="2023-06" db="EMBL/GenBank/DDBJ databases">
        <title>Survivors Of The Sea: Transcriptome response of Skeletonema marinoi to long-term dormancy.</title>
        <authorList>
            <person name="Pinder M.I.M."/>
            <person name="Kourtchenko O."/>
            <person name="Robertson E.K."/>
            <person name="Larsson T."/>
            <person name="Maumus F."/>
            <person name="Osuna-Cruz C.M."/>
            <person name="Vancaester E."/>
            <person name="Stenow R."/>
            <person name="Vandepoele K."/>
            <person name="Ploug H."/>
            <person name="Bruchert V."/>
            <person name="Godhe A."/>
            <person name="Topel M."/>
        </authorList>
    </citation>
    <scope>NUCLEOTIDE SEQUENCE</scope>
    <source>
        <strain evidence="4">R05AC</strain>
    </source>
</reference>
<dbReference type="GO" id="GO:0005856">
    <property type="term" value="C:cytoskeleton"/>
    <property type="evidence" value="ECO:0007669"/>
    <property type="project" value="UniProtKB-SubCell"/>
</dbReference>
<dbReference type="InterPro" id="IPR032675">
    <property type="entry name" value="LRR_dom_sf"/>
</dbReference>
<keyword evidence="2" id="KW-0963">Cytoplasm</keyword>
<dbReference type="InterPro" id="IPR001611">
    <property type="entry name" value="Leu-rich_rpt"/>
</dbReference>
<name>A0AAD8YHC0_9STRA</name>
<dbReference type="Proteomes" id="UP001224775">
    <property type="component" value="Unassembled WGS sequence"/>
</dbReference>
<proteinExistence type="predicted"/>
<sequence length="301" mass="33640">MRALRDSPIETLSCDRCGIDSIEIDFVSSPKSLKSLHLGDNCINADGCRGLAKLLQGGDSTLKYLHLDDNKIDDEGVEILVDALQNNTSLETLNLRKNNDISRQGQIMLLKLCCDISSIKATLQSNHTLKNIRSISENSDGFIQTDDGVMKEIDMATLINISYKNNPEGASRKKVIRTQLQSGTRAALCHLQDVNHSVYSEIDPLHLPEVLSLIGQHHGHAELFVALSSSIMTLFSTVNRKKCIQQQMEYHAAKVAEHRAQLEELGTELEAIEAAEGNTGNDEVEHRSNKRRRKWWWGLWG</sequence>
<evidence type="ECO:0000256" key="2">
    <source>
        <dbReference type="ARBA" id="ARBA00022490"/>
    </source>
</evidence>
<dbReference type="PANTHER" id="PTHR24107:SF2">
    <property type="entry name" value="NLR FAMILY CARD DOMAIN CONTAINING 3"/>
    <property type="match status" value="1"/>
</dbReference>
<evidence type="ECO:0000256" key="3">
    <source>
        <dbReference type="ARBA" id="ARBA00023212"/>
    </source>
</evidence>
<protein>
    <submittedName>
        <fullName evidence="4">Leucine-rich repeat protein</fullName>
    </submittedName>
</protein>